<protein>
    <submittedName>
        <fullName evidence="1">Uncharacterized protein</fullName>
    </submittedName>
</protein>
<reference evidence="1" key="1">
    <citation type="submission" date="2018-02" db="EMBL/GenBank/DDBJ databases">
        <title>Rhizophora mucronata_Transcriptome.</title>
        <authorList>
            <person name="Meera S.P."/>
            <person name="Sreeshan A."/>
            <person name="Augustine A."/>
        </authorList>
    </citation>
    <scope>NUCLEOTIDE SEQUENCE</scope>
    <source>
        <tissue evidence="1">Leaf</tissue>
    </source>
</reference>
<sequence>MKQTISKTRLKIAGLLTLVLNHMAKTSCSMSI</sequence>
<dbReference type="EMBL" id="GGEC01082090">
    <property type="protein sequence ID" value="MBX62574.1"/>
    <property type="molecule type" value="Transcribed_RNA"/>
</dbReference>
<organism evidence="1">
    <name type="scientific">Rhizophora mucronata</name>
    <name type="common">Asiatic mangrove</name>
    <dbReference type="NCBI Taxonomy" id="61149"/>
    <lineage>
        <taxon>Eukaryota</taxon>
        <taxon>Viridiplantae</taxon>
        <taxon>Streptophyta</taxon>
        <taxon>Embryophyta</taxon>
        <taxon>Tracheophyta</taxon>
        <taxon>Spermatophyta</taxon>
        <taxon>Magnoliopsida</taxon>
        <taxon>eudicotyledons</taxon>
        <taxon>Gunneridae</taxon>
        <taxon>Pentapetalae</taxon>
        <taxon>rosids</taxon>
        <taxon>fabids</taxon>
        <taxon>Malpighiales</taxon>
        <taxon>Rhizophoraceae</taxon>
        <taxon>Rhizophora</taxon>
    </lineage>
</organism>
<dbReference type="AlphaFoldDB" id="A0A2P2Q6I4"/>
<name>A0A2P2Q6I4_RHIMU</name>
<accession>A0A2P2Q6I4</accession>
<proteinExistence type="predicted"/>
<evidence type="ECO:0000313" key="1">
    <source>
        <dbReference type="EMBL" id="MBX62574.1"/>
    </source>
</evidence>